<dbReference type="OMA" id="PLIPVEM"/>
<dbReference type="InterPro" id="IPR011701">
    <property type="entry name" value="MFS"/>
</dbReference>
<evidence type="ECO:0000313" key="11">
    <source>
        <dbReference type="Proteomes" id="UP000053201"/>
    </source>
</evidence>
<evidence type="ECO:0000256" key="8">
    <source>
        <dbReference type="SAM" id="Phobius"/>
    </source>
</evidence>
<feature type="transmembrane region" description="Helical" evidence="8">
    <location>
        <begin position="407"/>
        <end position="429"/>
    </location>
</feature>
<dbReference type="CDD" id="cd17502">
    <property type="entry name" value="MFS_Azr1_MDR_like"/>
    <property type="match status" value="1"/>
</dbReference>
<evidence type="ECO:0000259" key="9">
    <source>
        <dbReference type="PROSITE" id="PS50850"/>
    </source>
</evidence>
<evidence type="ECO:0000256" key="4">
    <source>
        <dbReference type="ARBA" id="ARBA00022692"/>
    </source>
</evidence>
<feature type="transmembrane region" description="Helical" evidence="8">
    <location>
        <begin position="122"/>
        <end position="140"/>
    </location>
</feature>
<dbReference type="Gene3D" id="1.20.1250.20">
    <property type="entry name" value="MFS general substrate transporter like domains"/>
    <property type="match status" value="1"/>
</dbReference>
<accession>A0A0L0HUH9</accession>
<evidence type="ECO:0000256" key="2">
    <source>
        <dbReference type="ARBA" id="ARBA00022448"/>
    </source>
</evidence>
<keyword evidence="6 8" id="KW-0472">Membrane</keyword>
<evidence type="ECO:0000256" key="6">
    <source>
        <dbReference type="ARBA" id="ARBA00023136"/>
    </source>
</evidence>
<evidence type="ECO:0000256" key="5">
    <source>
        <dbReference type="ARBA" id="ARBA00022989"/>
    </source>
</evidence>
<dbReference type="GeneID" id="27684194"/>
<dbReference type="VEuPathDB" id="FungiDB:SPPG_00471"/>
<dbReference type="GO" id="GO:0022857">
    <property type="term" value="F:transmembrane transporter activity"/>
    <property type="evidence" value="ECO:0007669"/>
    <property type="project" value="InterPro"/>
</dbReference>
<dbReference type="GO" id="GO:0005886">
    <property type="term" value="C:plasma membrane"/>
    <property type="evidence" value="ECO:0007669"/>
    <property type="project" value="UniProtKB-SubCell"/>
</dbReference>
<dbReference type="Proteomes" id="UP000053201">
    <property type="component" value="Unassembled WGS sequence"/>
</dbReference>
<dbReference type="FunFam" id="1.20.1720.10:FF:000014">
    <property type="entry name" value="MFS drug transporter, putative"/>
    <property type="match status" value="1"/>
</dbReference>
<keyword evidence="11" id="KW-1185">Reference proteome</keyword>
<dbReference type="NCBIfam" id="TIGR00711">
    <property type="entry name" value="efflux_EmrB"/>
    <property type="match status" value="1"/>
</dbReference>
<reference evidence="10 11" key="1">
    <citation type="submission" date="2009-08" db="EMBL/GenBank/DDBJ databases">
        <title>The Genome Sequence of Spizellomyces punctatus strain DAOM BR117.</title>
        <authorList>
            <consortium name="The Broad Institute Genome Sequencing Platform"/>
            <person name="Russ C."/>
            <person name="Cuomo C."/>
            <person name="Shea T."/>
            <person name="Young S.K."/>
            <person name="Zeng Q."/>
            <person name="Koehrsen M."/>
            <person name="Haas B."/>
            <person name="Borodovsky M."/>
            <person name="Guigo R."/>
            <person name="Alvarado L."/>
            <person name="Berlin A."/>
            <person name="Bochicchio J."/>
            <person name="Borenstein D."/>
            <person name="Chapman S."/>
            <person name="Chen Z."/>
            <person name="Engels R."/>
            <person name="Freedman E."/>
            <person name="Gellesch M."/>
            <person name="Goldberg J."/>
            <person name="Griggs A."/>
            <person name="Gujja S."/>
            <person name="Heiman D."/>
            <person name="Hepburn T."/>
            <person name="Howarth C."/>
            <person name="Jen D."/>
            <person name="Larson L."/>
            <person name="Lewis B."/>
            <person name="Mehta T."/>
            <person name="Park D."/>
            <person name="Pearson M."/>
            <person name="Roberts A."/>
            <person name="Saif S."/>
            <person name="Shenoy N."/>
            <person name="Sisk P."/>
            <person name="Stolte C."/>
            <person name="Sykes S."/>
            <person name="Thomson T."/>
            <person name="Walk T."/>
            <person name="White J."/>
            <person name="Yandava C."/>
            <person name="Burger G."/>
            <person name="Gray M.W."/>
            <person name="Holland P.W.H."/>
            <person name="King N."/>
            <person name="Lang F.B.F."/>
            <person name="Roger A.J."/>
            <person name="Ruiz-Trillo I."/>
            <person name="Lander E."/>
            <person name="Nusbaum C."/>
        </authorList>
    </citation>
    <scope>NUCLEOTIDE SEQUENCE [LARGE SCALE GENOMIC DNA]</scope>
    <source>
        <strain evidence="10 11">DAOM BR117</strain>
    </source>
</reference>
<keyword evidence="5 8" id="KW-1133">Transmembrane helix</keyword>
<dbReference type="OrthoDB" id="2147446at2759"/>
<dbReference type="FunCoup" id="A0A0L0HUH9">
    <property type="interactions" value="16"/>
</dbReference>
<evidence type="ECO:0000313" key="10">
    <source>
        <dbReference type="EMBL" id="KND04768.1"/>
    </source>
</evidence>
<dbReference type="InterPro" id="IPR036259">
    <property type="entry name" value="MFS_trans_sf"/>
</dbReference>
<feature type="transmembrane region" description="Helical" evidence="8">
    <location>
        <begin position="441"/>
        <end position="459"/>
    </location>
</feature>
<organism evidence="10 11">
    <name type="scientific">Spizellomyces punctatus (strain DAOM BR117)</name>
    <dbReference type="NCBI Taxonomy" id="645134"/>
    <lineage>
        <taxon>Eukaryota</taxon>
        <taxon>Fungi</taxon>
        <taxon>Fungi incertae sedis</taxon>
        <taxon>Chytridiomycota</taxon>
        <taxon>Chytridiomycota incertae sedis</taxon>
        <taxon>Chytridiomycetes</taxon>
        <taxon>Spizellomycetales</taxon>
        <taxon>Spizellomycetaceae</taxon>
        <taxon>Spizellomyces</taxon>
    </lineage>
</organism>
<feature type="transmembrane region" description="Helical" evidence="8">
    <location>
        <begin position="348"/>
        <end position="370"/>
    </location>
</feature>
<dbReference type="PANTHER" id="PTHR23501">
    <property type="entry name" value="MAJOR FACILITATOR SUPERFAMILY"/>
    <property type="match status" value="1"/>
</dbReference>
<keyword evidence="2" id="KW-0813">Transport</keyword>
<keyword evidence="3" id="KW-1003">Cell membrane</keyword>
<feature type="transmembrane region" description="Helical" evidence="8">
    <location>
        <begin position="545"/>
        <end position="564"/>
    </location>
</feature>
<feature type="transmembrane region" description="Helical" evidence="8">
    <location>
        <begin position="244"/>
        <end position="264"/>
    </location>
</feature>
<dbReference type="InterPro" id="IPR004638">
    <property type="entry name" value="EmrB-like"/>
</dbReference>
<feature type="transmembrane region" description="Helical" evidence="8">
    <location>
        <begin position="309"/>
        <end position="328"/>
    </location>
</feature>
<evidence type="ECO:0000256" key="3">
    <source>
        <dbReference type="ARBA" id="ARBA00022475"/>
    </source>
</evidence>
<feature type="domain" description="Major facilitator superfamily (MFS) profile" evidence="9">
    <location>
        <begin position="87"/>
        <end position="569"/>
    </location>
</feature>
<sequence>MAPSNEQSTDPVAPSVSEETLVIPPESITGADAKVPDNVDKTVAKIEDEKTYEIKEHDQDVEAPVTTGHPPKGHVAVPLPRLQFVLVFVALAMALFLAALDQTIVATATARIAQDFSAFSEIAWIGTAYLLTATAVAPTYGKLADIFGRKPMFIFALLVFEFGSVICGAAQNMVMLIIGRAIAGVGGGGLFALILIIIADLVSFEDRGKYQGLMGAVFGIASVVGPLLGGAFTDHVSWRWCFYINLPIGALTVTVVQFTLRIPSPKGSIRDKLHRIDYIGTALLITGLILILIPLQLGGSEWDWSAPQTIALFIVGAIILAVFVYVELRVAQEPVIPASVFENRSVPAIIAIAFFLGANFFSLVYYISIYFQVVNGDSATKAGLQCIPLILGVSVTSIVAGQLMSRLGVYVPFFYIGGILLTIGVGLISTLDSTSNRGKQIGFLLLSGIGIGAMIQTRIISIQASVQVQKIAVATALVNFAQTLGGVMGMAIVGTVFNNVLTDKLQQYSPGTPFEEATKHATEIHSFAEPLRSNMTRAFTESLRTTFIVLIPFSGLIVVLTLLVKQYRGAFNRAKSVPAMAE</sequence>
<dbReference type="InterPro" id="IPR020846">
    <property type="entry name" value="MFS_dom"/>
</dbReference>
<feature type="transmembrane region" description="Helical" evidence="8">
    <location>
        <begin position="276"/>
        <end position="297"/>
    </location>
</feature>
<dbReference type="RefSeq" id="XP_016612807.1">
    <property type="nucleotide sequence ID" value="XM_016748796.1"/>
</dbReference>
<evidence type="ECO:0000256" key="1">
    <source>
        <dbReference type="ARBA" id="ARBA00004651"/>
    </source>
</evidence>
<dbReference type="PANTHER" id="PTHR23501:SF191">
    <property type="entry name" value="VACUOLAR BASIC AMINO ACID TRANSPORTER 4"/>
    <property type="match status" value="1"/>
</dbReference>
<feature type="transmembrane region" description="Helical" evidence="8">
    <location>
        <begin position="177"/>
        <end position="201"/>
    </location>
</feature>
<comment type="subcellular location">
    <subcellularLocation>
        <location evidence="1">Cell membrane</location>
        <topology evidence="1">Multi-pass membrane protein</topology>
    </subcellularLocation>
</comment>
<protein>
    <submittedName>
        <fullName evidence="10">Drug:H+ antiporter-2 (14 Spanner) (DHA2) family drug resistance MFS transporter</fullName>
    </submittedName>
</protein>
<dbReference type="AlphaFoldDB" id="A0A0L0HUH9"/>
<feature type="transmembrane region" description="Helical" evidence="8">
    <location>
        <begin position="213"/>
        <end position="232"/>
    </location>
</feature>
<feature type="transmembrane region" description="Helical" evidence="8">
    <location>
        <begin position="152"/>
        <end position="171"/>
    </location>
</feature>
<dbReference type="PROSITE" id="PS50850">
    <property type="entry name" value="MFS"/>
    <property type="match status" value="1"/>
</dbReference>
<feature type="transmembrane region" description="Helical" evidence="8">
    <location>
        <begin position="471"/>
        <end position="497"/>
    </location>
</feature>
<dbReference type="SUPFAM" id="SSF103473">
    <property type="entry name" value="MFS general substrate transporter"/>
    <property type="match status" value="1"/>
</dbReference>
<dbReference type="Gene3D" id="1.20.1720.10">
    <property type="entry name" value="Multidrug resistance protein D"/>
    <property type="match status" value="1"/>
</dbReference>
<gene>
    <name evidence="10" type="ORF">SPPG_00471</name>
</gene>
<feature type="compositionally biased region" description="Polar residues" evidence="7">
    <location>
        <begin position="1"/>
        <end position="10"/>
    </location>
</feature>
<feature type="transmembrane region" description="Helical" evidence="8">
    <location>
        <begin position="382"/>
        <end position="400"/>
    </location>
</feature>
<evidence type="ECO:0000256" key="7">
    <source>
        <dbReference type="SAM" id="MobiDB-lite"/>
    </source>
</evidence>
<dbReference type="eggNOG" id="KOG0254">
    <property type="taxonomic scope" value="Eukaryota"/>
</dbReference>
<dbReference type="Pfam" id="PF07690">
    <property type="entry name" value="MFS_1"/>
    <property type="match status" value="1"/>
</dbReference>
<proteinExistence type="predicted"/>
<name>A0A0L0HUH9_SPIPD</name>
<feature type="transmembrane region" description="Helical" evidence="8">
    <location>
        <begin position="84"/>
        <end position="110"/>
    </location>
</feature>
<dbReference type="STRING" id="645134.A0A0L0HUH9"/>
<dbReference type="EMBL" id="KQ257450">
    <property type="protein sequence ID" value="KND04768.1"/>
    <property type="molecule type" value="Genomic_DNA"/>
</dbReference>
<feature type="region of interest" description="Disordered" evidence="7">
    <location>
        <begin position="1"/>
        <end position="21"/>
    </location>
</feature>
<dbReference type="InParanoid" id="A0A0L0HUH9"/>
<keyword evidence="4 8" id="KW-0812">Transmembrane</keyword>